<organism evidence="2 3">
    <name type="scientific">Meganyctiphanes norvegica</name>
    <name type="common">Northern krill</name>
    <name type="synonym">Thysanopoda norvegica</name>
    <dbReference type="NCBI Taxonomy" id="48144"/>
    <lineage>
        <taxon>Eukaryota</taxon>
        <taxon>Metazoa</taxon>
        <taxon>Ecdysozoa</taxon>
        <taxon>Arthropoda</taxon>
        <taxon>Crustacea</taxon>
        <taxon>Multicrustacea</taxon>
        <taxon>Malacostraca</taxon>
        <taxon>Eumalacostraca</taxon>
        <taxon>Eucarida</taxon>
        <taxon>Euphausiacea</taxon>
        <taxon>Euphausiidae</taxon>
        <taxon>Meganyctiphanes</taxon>
    </lineage>
</organism>
<dbReference type="EMBL" id="CAXKWB010003723">
    <property type="protein sequence ID" value="CAL4070002.1"/>
    <property type="molecule type" value="Genomic_DNA"/>
</dbReference>
<dbReference type="PROSITE" id="PS50878">
    <property type="entry name" value="RT_POL"/>
    <property type="match status" value="1"/>
</dbReference>
<evidence type="ECO:0000313" key="2">
    <source>
        <dbReference type="EMBL" id="CAL4070002.1"/>
    </source>
</evidence>
<name>A0AAV2Q5L2_MEGNR</name>
<evidence type="ECO:0000259" key="1">
    <source>
        <dbReference type="PROSITE" id="PS50878"/>
    </source>
</evidence>
<dbReference type="GO" id="GO:0071897">
    <property type="term" value="P:DNA biosynthetic process"/>
    <property type="evidence" value="ECO:0007669"/>
    <property type="project" value="UniProtKB-ARBA"/>
</dbReference>
<proteinExistence type="predicted"/>
<reference evidence="2 3" key="1">
    <citation type="submission" date="2024-05" db="EMBL/GenBank/DDBJ databases">
        <authorList>
            <person name="Wallberg A."/>
        </authorList>
    </citation>
    <scope>NUCLEOTIDE SEQUENCE [LARGE SCALE GENOMIC DNA]</scope>
</reference>
<dbReference type="SUPFAM" id="SSF56672">
    <property type="entry name" value="DNA/RNA polymerases"/>
    <property type="match status" value="1"/>
</dbReference>
<keyword evidence="3" id="KW-1185">Reference proteome</keyword>
<dbReference type="Pfam" id="PF00078">
    <property type="entry name" value="RVT_1"/>
    <property type="match status" value="1"/>
</dbReference>
<protein>
    <recommendedName>
        <fullName evidence="1">Reverse transcriptase domain-containing protein</fullName>
    </recommendedName>
</protein>
<evidence type="ECO:0000313" key="3">
    <source>
        <dbReference type="Proteomes" id="UP001497623"/>
    </source>
</evidence>
<dbReference type="PANTHER" id="PTHR33332">
    <property type="entry name" value="REVERSE TRANSCRIPTASE DOMAIN-CONTAINING PROTEIN"/>
    <property type="match status" value="1"/>
</dbReference>
<sequence>MIFKESLRAGETPEDWRKANITPIFKKGNRNDPANYRPVSLTSQVCKVLETIVREQLFNHLKSNNLLSEEQHGFREGRSCLSNLLTTLEDWTSILEGGDCVDVAYLDFSKAFDLVSHKHLLLKLQKHGITGQIWNWIKAFLENRKQKVVIRGAESDELNVLSGVPQESVLGPILFLIFINDLPKCTTCPVCLFADDSKVYCKVPRRYRGKPELEGAHELLQKDLQNLHNWATKWKMSFNVTNVKLCT</sequence>
<comment type="caution">
    <text evidence="2">The sequence shown here is derived from an EMBL/GenBank/DDBJ whole genome shotgun (WGS) entry which is preliminary data.</text>
</comment>
<dbReference type="InterPro" id="IPR000477">
    <property type="entry name" value="RT_dom"/>
</dbReference>
<dbReference type="AlphaFoldDB" id="A0AAV2Q5L2"/>
<dbReference type="Proteomes" id="UP001497623">
    <property type="component" value="Unassembled WGS sequence"/>
</dbReference>
<dbReference type="InterPro" id="IPR043502">
    <property type="entry name" value="DNA/RNA_pol_sf"/>
</dbReference>
<dbReference type="CDD" id="cd01650">
    <property type="entry name" value="RT_nLTR_like"/>
    <property type="match status" value="1"/>
</dbReference>
<accession>A0AAV2Q5L2</accession>
<gene>
    <name evidence="2" type="ORF">MNOR_LOCUS8153</name>
</gene>
<feature type="domain" description="Reverse transcriptase" evidence="1">
    <location>
        <begin position="5"/>
        <end position="247"/>
    </location>
</feature>